<reference evidence="2 3" key="1">
    <citation type="submission" date="2018-06" db="EMBL/GenBank/DDBJ databases">
        <title>Pseudomonas diversity within urban Lake Michigan freshwaters.</title>
        <authorList>
            <person name="Batrich M."/>
            <person name="Hatzopoulos T."/>
            <person name="Putonti C."/>
        </authorList>
    </citation>
    <scope>NUCLEOTIDE SEQUENCE [LARGE SCALE GENOMIC DNA]</scope>
    <source>
        <strain evidence="2 3">LBp-160603</strain>
    </source>
</reference>
<dbReference type="AlphaFoldDB" id="A0A2V4ISX9"/>
<keyword evidence="1" id="KW-0732">Signal</keyword>
<protein>
    <recommendedName>
        <fullName evidence="4">Lipoprotein</fullName>
    </recommendedName>
</protein>
<gene>
    <name evidence="2" type="ORF">DMX07_06755</name>
</gene>
<comment type="caution">
    <text evidence="2">The sequence shown here is derived from an EMBL/GenBank/DDBJ whole genome shotgun (WGS) entry which is preliminary data.</text>
</comment>
<accession>A0A2V4ISX9</accession>
<proteinExistence type="predicted"/>
<organism evidence="2 3">
    <name type="scientific">Pseudomonas soli</name>
    <dbReference type="NCBI Taxonomy" id="1306993"/>
    <lineage>
        <taxon>Bacteria</taxon>
        <taxon>Pseudomonadati</taxon>
        <taxon>Pseudomonadota</taxon>
        <taxon>Gammaproteobacteria</taxon>
        <taxon>Pseudomonadales</taxon>
        <taxon>Pseudomonadaceae</taxon>
        <taxon>Pseudomonas</taxon>
    </lineage>
</organism>
<feature type="signal peptide" evidence="1">
    <location>
        <begin position="1"/>
        <end position="21"/>
    </location>
</feature>
<dbReference type="Proteomes" id="UP000247620">
    <property type="component" value="Unassembled WGS sequence"/>
</dbReference>
<name>A0A2V4ISX9_9PSED</name>
<evidence type="ECO:0000256" key="1">
    <source>
        <dbReference type="SAM" id="SignalP"/>
    </source>
</evidence>
<dbReference type="RefSeq" id="WP_110698488.1">
    <property type="nucleotide sequence ID" value="NZ_QJRO01000003.1"/>
</dbReference>
<sequence length="142" mass="15619">MHCRPLLTAALLMLTSGCASGLNSIQQAELDHYRANNLAAEEKSPAGAMLLGLLPGGGSFYGRAYVPGAVNLLLWPVSVLWDPISGYNAAQSINYQVTRAHVARLKRNEMEELDSQLLLNVIDQKQYAVKRRLVDEKFSNGY</sequence>
<evidence type="ECO:0000313" key="3">
    <source>
        <dbReference type="Proteomes" id="UP000247620"/>
    </source>
</evidence>
<feature type="chain" id="PRO_5016128345" description="Lipoprotein" evidence="1">
    <location>
        <begin position="22"/>
        <end position="142"/>
    </location>
</feature>
<evidence type="ECO:0000313" key="2">
    <source>
        <dbReference type="EMBL" id="PYB84237.1"/>
    </source>
</evidence>
<dbReference type="EMBL" id="QJRO01000003">
    <property type="protein sequence ID" value="PYB84237.1"/>
    <property type="molecule type" value="Genomic_DNA"/>
</dbReference>
<dbReference type="PROSITE" id="PS51257">
    <property type="entry name" value="PROKAR_LIPOPROTEIN"/>
    <property type="match status" value="1"/>
</dbReference>
<evidence type="ECO:0008006" key="4">
    <source>
        <dbReference type="Google" id="ProtNLM"/>
    </source>
</evidence>